<name>A0ABD1NIL9_9FABA</name>
<reference evidence="1 2" key="1">
    <citation type="submission" date="2024-08" db="EMBL/GenBank/DDBJ databases">
        <title>Insights into the chromosomal genome structure of Flemingia macrophylla.</title>
        <authorList>
            <person name="Ding Y."/>
            <person name="Zhao Y."/>
            <person name="Bi W."/>
            <person name="Wu M."/>
            <person name="Zhao G."/>
            <person name="Gong Y."/>
            <person name="Li W."/>
            <person name="Zhang P."/>
        </authorList>
    </citation>
    <scope>NUCLEOTIDE SEQUENCE [LARGE SCALE GENOMIC DNA]</scope>
    <source>
        <strain evidence="1">DYQJB</strain>
        <tissue evidence="1">Leaf</tissue>
    </source>
</reference>
<dbReference type="PANTHER" id="PTHR47165:SF4">
    <property type="entry name" value="OS03G0429900 PROTEIN"/>
    <property type="match status" value="1"/>
</dbReference>
<evidence type="ECO:0000313" key="2">
    <source>
        <dbReference type="Proteomes" id="UP001603857"/>
    </source>
</evidence>
<accession>A0ABD1NIL9</accession>
<dbReference type="SUPFAM" id="SSF50249">
    <property type="entry name" value="Nucleic acid-binding proteins"/>
    <property type="match status" value="1"/>
</dbReference>
<keyword evidence="2" id="KW-1185">Reference proteome</keyword>
<organism evidence="1 2">
    <name type="scientific">Flemingia macrophylla</name>
    <dbReference type="NCBI Taxonomy" id="520843"/>
    <lineage>
        <taxon>Eukaryota</taxon>
        <taxon>Viridiplantae</taxon>
        <taxon>Streptophyta</taxon>
        <taxon>Embryophyta</taxon>
        <taxon>Tracheophyta</taxon>
        <taxon>Spermatophyta</taxon>
        <taxon>Magnoliopsida</taxon>
        <taxon>eudicotyledons</taxon>
        <taxon>Gunneridae</taxon>
        <taxon>Pentapetalae</taxon>
        <taxon>rosids</taxon>
        <taxon>fabids</taxon>
        <taxon>Fabales</taxon>
        <taxon>Fabaceae</taxon>
        <taxon>Papilionoideae</taxon>
        <taxon>50 kb inversion clade</taxon>
        <taxon>NPAAA clade</taxon>
        <taxon>indigoferoid/millettioid clade</taxon>
        <taxon>Phaseoleae</taxon>
        <taxon>Flemingia</taxon>
    </lineage>
</organism>
<protein>
    <recommendedName>
        <fullName evidence="3">Replication factor A C-terminal domain-containing protein</fullName>
    </recommendedName>
</protein>
<dbReference type="EMBL" id="JBGMDY010000001">
    <property type="protein sequence ID" value="KAL2347982.1"/>
    <property type="molecule type" value="Genomic_DNA"/>
</dbReference>
<gene>
    <name evidence="1" type="ORF">Fmac_001982</name>
</gene>
<dbReference type="AlphaFoldDB" id="A0ABD1NIL9"/>
<dbReference type="PANTHER" id="PTHR47165">
    <property type="entry name" value="OS03G0429900 PROTEIN"/>
    <property type="match status" value="1"/>
</dbReference>
<dbReference type="Proteomes" id="UP001603857">
    <property type="component" value="Unassembled WGS sequence"/>
</dbReference>
<sequence length="270" mass="30544">MIMILTQARVKEGTTIYATSISNSWHGSKVLINEVMPEIVEFKARFTSLQINDDVSGESQQLTQMTQGSSLMSEQEKFLYKAAVKSISEINALKEDATIVTIGIIGNFVVGKSGWYYLSCSNCFKKSESNIAYRCSCGTYNENLIPRYKLEAKVYHGKDSANFIFWDRDCTCLIGKSALKLRDLMIECGEDDPKIFPEPLDDTLARTLAYRAKYQVAYNSISVSKVSDDAEFIKVLKEQMCCNEVIRYLTIHEMNDYFLLTCVFPACISN</sequence>
<evidence type="ECO:0000313" key="1">
    <source>
        <dbReference type="EMBL" id="KAL2347982.1"/>
    </source>
</evidence>
<dbReference type="Gene3D" id="2.40.50.140">
    <property type="entry name" value="Nucleic acid-binding proteins"/>
    <property type="match status" value="1"/>
</dbReference>
<dbReference type="InterPro" id="IPR012340">
    <property type="entry name" value="NA-bd_OB-fold"/>
</dbReference>
<evidence type="ECO:0008006" key="3">
    <source>
        <dbReference type="Google" id="ProtNLM"/>
    </source>
</evidence>
<proteinExistence type="predicted"/>
<comment type="caution">
    <text evidence="1">The sequence shown here is derived from an EMBL/GenBank/DDBJ whole genome shotgun (WGS) entry which is preliminary data.</text>
</comment>